<dbReference type="CDD" id="cd00751">
    <property type="entry name" value="thiolase"/>
    <property type="match status" value="1"/>
</dbReference>
<evidence type="ECO:0000256" key="3">
    <source>
        <dbReference type="ARBA" id="ARBA00022679"/>
    </source>
</evidence>
<dbReference type="GO" id="GO:0005737">
    <property type="term" value="C:cytoplasm"/>
    <property type="evidence" value="ECO:0007669"/>
    <property type="project" value="UniProtKB-ARBA"/>
</dbReference>
<dbReference type="Pfam" id="PF02803">
    <property type="entry name" value="Thiolase_C"/>
    <property type="match status" value="1"/>
</dbReference>
<evidence type="ECO:0000259" key="9">
    <source>
        <dbReference type="Pfam" id="PF02803"/>
    </source>
</evidence>
<dbReference type="Pfam" id="PF00108">
    <property type="entry name" value="Thiolase_N"/>
    <property type="match status" value="1"/>
</dbReference>
<gene>
    <name evidence="10" type="ordered locus">Cyan7425_3064</name>
</gene>
<keyword evidence="4 7" id="KW-0012">Acyltransferase</keyword>
<dbReference type="SUPFAM" id="SSF53901">
    <property type="entry name" value="Thiolase-like"/>
    <property type="match status" value="2"/>
</dbReference>
<sequence length="392" mass="40755">MKAYIVSSVRTPVGKAPRGTLRNMRPDDLGAIAVRGALQQVKDLTPDQIEDVIFGCAFPEAEQGFNLGRVIAQRTGLPDSVAGATVNRFCASGLQAIAMATQAIMVGQAEVMIAGGAESMSLIPMGGHLLAPNPDLLAAAPQVYCTMGLTAENVAQQYQISRADQDAFALRSHQRAIEAIQSGRLNEELIPVAVKETLFVDGQPQTIETVLQVDEGPRADTSLEALAKLPAVFRVGGSVTAGNSSQMSDGAAATIVMSEAKVVELGIQPLGRFLGFAVAGVPPEIMGIGPVAAVPKVLQQVGLTLADIGLIELNEAFAAQSLAVIRKLQLDEAIVNVNGGAIALGHPLGCTGAKLTATLLHEMKRRGIRYGLVTMCVGGGMGAAGVFENLMV</sequence>
<dbReference type="STRING" id="395961.Cyan7425_3064"/>
<proteinExistence type="inferred from homology"/>
<dbReference type="NCBIfam" id="TIGR01930">
    <property type="entry name" value="AcCoA-C-Actrans"/>
    <property type="match status" value="1"/>
</dbReference>
<dbReference type="HOGENOM" id="CLU_031026_0_0_3"/>
<dbReference type="InterPro" id="IPR050215">
    <property type="entry name" value="Thiolase-like_sf_Thiolase"/>
</dbReference>
<comment type="pathway">
    <text evidence="1">Lipid metabolism.</text>
</comment>
<dbReference type="GO" id="GO:0010124">
    <property type="term" value="P:phenylacetate catabolic process"/>
    <property type="evidence" value="ECO:0007669"/>
    <property type="project" value="TreeGrafter"/>
</dbReference>
<dbReference type="PANTHER" id="PTHR43853:SF21">
    <property type="entry name" value="STEROID 3-KETOACYL-COA THIOLASE"/>
    <property type="match status" value="1"/>
</dbReference>
<dbReference type="FunFam" id="3.40.47.10:FF:000010">
    <property type="entry name" value="Acetyl-CoA acetyltransferase (Thiolase)"/>
    <property type="match status" value="1"/>
</dbReference>
<dbReference type="PROSITE" id="PS00099">
    <property type="entry name" value="THIOLASE_3"/>
    <property type="match status" value="1"/>
</dbReference>
<dbReference type="EMBL" id="CP001344">
    <property type="protein sequence ID" value="ACL45398.1"/>
    <property type="molecule type" value="Genomic_DNA"/>
</dbReference>
<feature type="active site" description="Acyl-thioester intermediate" evidence="6">
    <location>
        <position position="90"/>
    </location>
</feature>
<accession>B8HM38</accession>
<keyword evidence="3 7" id="KW-0808">Transferase</keyword>
<organism evidence="10">
    <name type="scientific">Cyanothece sp. (strain PCC 7425 / ATCC 29141)</name>
    <dbReference type="NCBI Taxonomy" id="395961"/>
    <lineage>
        <taxon>Bacteria</taxon>
        <taxon>Bacillati</taxon>
        <taxon>Cyanobacteriota</taxon>
        <taxon>Cyanophyceae</taxon>
        <taxon>Gomontiellales</taxon>
        <taxon>Cyanothecaceae</taxon>
        <taxon>Cyanothece</taxon>
    </lineage>
</organism>
<dbReference type="InterPro" id="IPR020616">
    <property type="entry name" value="Thiolase_N"/>
</dbReference>
<dbReference type="InterPro" id="IPR020617">
    <property type="entry name" value="Thiolase_C"/>
</dbReference>
<evidence type="ECO:0000256" key="6">
    <source>
        <dbReference type="PIRSR" id="PIRSR000429-1"/>
    </source>
</evidence>
<dbReference type="eggNOG" id="COG0183">
    <property type="taxonomic scope" value="Bacteria"/>
</dbReference>
<protein>
    <recommendedName>
        <fullName evidence="5">acetyl-CoA C-acyltransferase</fullName>
        <ecNumber evidence="5">2.3.1.16</ecNumber>
    </recommendedName>
</protein>
<evidence type="ECO:0000256" key="2">
    <source>
        <dbReference type="ARBA" id="ARBA00010982"/>
    </source>
</evidence>
<evidence type="ECO:0000256" key="7">
    <source>
        <dbReference type="RuleBase" id="RU003557"/>
    </source>
</evidence>
<reference evidence="10" key="1">
    <citation type="submission" date="2009-01" db="EMBL/GenBank/DDBJ databases">
        <title>Complete sequence of chromosome Cyanothece sp. PCC 7425.</title>
        <authorList>
            <consortium name="US DOE Joint Genome Institute"/>
            <person name="Lucas S."/>
            <person name="Copeland A."/>
            <person name="Lapidus A."/>
            <person name="Glavina del Rio T."/>
            <person name="Dalin E."/>
            <person name="Tice H."/>
            <person name="Bruce D."/>
            <person name="Goodwin L."/>
            <person name="Pitluck S."/>
            <person name="Sims D."/>
            <person name="Meineke L."/>
            <person name="Brettin T."/>
            <person name="Detter J.C."/>
            <person name="Han C."/>
            <person name="Larimer F."/>
            <person name="Land M."/>
            <person name="Hauser L."/>
            <person name="Kyrpides N."/>
            <person name="Ovchinnikova G."/>
            <person name="Liberton M."/>
            <person name="Stoeckel J."/>
            <person name="Banerjee A."/>
            <person name="Singh A."/>
            <person name="Page L."/>
            <person name="Sato H."/>
            <person name="Zhao L."/>
            <person name="Sherman L."/>
            <person name="Pakrasi H."/>
            <person name="Richardson P."/>
        </authorList>
    </citation>
    <scope>NUCLEOTIDE SEQUENCE</scope>
    <source>
        <strain evidence="10">PCC 7425</strain>
    </source>
</reference>
<feature type="domain" description="Thiolase N-terminal" evidence="8">
    <location>
        <begin position="4"/>
        <end position="259"/>
    </location>
</feature>
<dbReference type="OrthoDB" id="9764892at2"/>
<feature type="active site" description="Proton acceptor" evidence="6">
    <location>
        <position position="376"/>
    </location>
</feature>
<dbReference type="InterPro" id="IPR016039">
    <property type="entry name" value="Thiolase-like"/>
</dbReference>
<dbReference type="Gene3D" id="3.40.47.10">
    <property type="match status" value="1"/>
</dbReference>
<evidence type="ECO:0000256" key="1">
    <source>
        <dbReference type="ARBA" id="ARBA00005189"/>
    </source>
</evidence>
<name>B8HM38_CYAP4</name>
<evidence type="ECO:0000256" key="4">
    <source>
        <dbReference type="ARBA" id="ARBA00023315"/>
    </source>
</evidence>
<evidence type="ECO:0000313" key="10">
    <source>
        <dbReference type="EMBL" id="ACL45398.1"/>
    </source>
</evidence>
<dbReference type="GO" id="GO:0003988">
    <property type="term" value="F:acetyl-CoA C-acyltransferase activity"/>
    <property type="evidence" value="ECO:0007669"/>
    <property type="project" value="UniProtKB-EC"/>
</dbReference>
<dbReference type="InterPro" id="IPR020615">
    <property type="entry name" value="Thiolase_acyl_enz_int_AS"/>
</dbReference>
<dbReference type="PROSITE" id="PS00737">
    <property type="entry name" value="THIOLASE_2"/>
    <property type="match status" value="1"/>
</dbReference>
<dbReference type="EC" id="2.3.1.16" evidence="5"/>
<dbReference type="InterPro" id="IPR020613">
    <property type="entry name" value="Thiolase_CS"/>
</dbReference>
<dbReference type="InterPro" id="IPR020610">
    <property type="entry name" value="Thiolase_AS"/>
</dbReference>
<dbReference type="InterPro" id="IPR002155">
    <property type="entry name" value="Thiolase"/>
</dbReference>
<comment type="similarity">
    <text evidence="2 7">Belongs to the thiolase-like superfamily. Thiolase family.</text>
</comment>
<dbReference type="AlphaFoldDB" id="B8HM38"/>
<dbReference type="PANTHER" id="PTHR43853">
    <property type="entry name" value="3-KETOACYL-COA THIOLASE, PEROXISOMAL"/>
    <property type="match status" value="1"/>
</dbReference>
<feature type="domain" description="Thiolase C-terminal" evidence="9">
    <location>
        <begin position="268"/>
        <end position="388"/>
    </location>
</feature>
<dbReference type="PIRSF" id="PIRSF000429">
    <property type="entry name" value="Ac-CoA_Ac_transf"/>
    <property type="match status" value="1"/>
</dbReference>
<evidence type="ECO:0000256" key="5">
    <source>
        <dbReference type="ARBA" id="ARBA00024073"/>
    </source>
</evidence>
<feature type="active site" description="Proton acceptor" evidence="6">
    <location>
        <position position="346"/>
    </location>
</feature>
<dbReference type="PROSITE" id="PS00098">
    <property type="entry name" value="THIOLASE_1"/>
    <property type="match status" value="1"/>
</dbReference>
<dbReference type="KEGG" id="cyn:Cyan7425_3064"/>
<evidence type="ECO:0000259" key="8">
    <source>
        <dbReference type="Pfam" id="PF00108"/>
    </source>
</evidence>
<dbReference type="GO" id="GO:0006635">
    <property type="term" value="P:fatty acid beta-oxidation"/>
    <property type="evidence" value="ECO:0007669"/>
    <property type="project" value="TreeGrafter"/>
</dbReference>